<organism evidence="2 3">
    <name type="scientific">Stutzerimonas stutzeri</name>
    <name type="common">Pseudomonas stutzeri</name>
    <dbReference type="NCBI Taxonomy" id="316"/>
    <lineage>
        <taxon>Bacteria</taxon>
        <taxon>Pseudomonadati</taxon>
        <taxon>Pseudomonadota</taxon>
        <taxon>Gammaproteobacteria</taxon>
        <taxon>Pseudomonadales</taxon>
        <taxon>Pseudomonadaceae</taxon>
        <taxon>Stutzerimonas</taxon>
    </lineage>
</organism>
<dbReference type="RefSeq" id="WP_279648948.1">
    <property type="nucleotide sequence ID" value="NZ_JAOCDG010000003.1"/>
</dbReference>
<dbReference type="AlphaFoldDB" id="A0ABD4XVP1"/>
<dbReference type="PROSITE" id="PS51257">
    <property type="entry name" value="PROKAR_LIPOPROTEIN"/>
    <property type="match status" value="1"/>
</dbReference>
<accession>A0ABD4XVP1</accession>
<evidence type="ECO:0000313" key="2">
    <source>
        <dbReference type="EMBL" id="MDH0686940.1"/>
    </source>
</evidence>
<evidence type="ECO:0008006" key="4">
    <source>
        <dbReference type="Google" id="ProtNLM"/>
    </source>
</evidence>
<comment type="caution">
    <text evidence="2">The sequence shown here is derived from an EMBL/GenBank/DDBJ whole genome shotgun (WGS) entry which is preliminary data.</text>
</comment>
<reference evidence="2" key="1">
    <citation type="submission" date="2022-09" db="EMBL/GenBank/DDBJ databases">
        <title>Intensive care unit water sources are persistently colonized with multi-drug resistant bacteria and are the site of extensive horizontal gene transfer of antibiotic resistance genes.</title>
        <authorList>
            <person name="Diorio-Toth L."/>
        </authorList>
    </citation>
    <scope>NUCLEOTIDE SEQUENCE</scope>
    <source>
        <strain evidence="2">GD03864</strain>
    </source>
</reference>
<evidence type="ECO:0000313" key="3">
    <source>
        <dbReference type="Proteomes" id="UP001161139"/>
    </source>
</evidence>
<name>A0ABD4XVP1_STUST</name>
<evidence type="ECO:0000256" key="1">
    <source>
        <dbReference type="SAM" id="SignalP"/>
    </source>
</evidence>
<dbReference type="Proteomes" id="UP001161139">
    <property type="component" value="Unassembled WGS sequence"/>
</dbReference>
<sequence>MKKMKLIALVGALVVSVAAVLGCTGQKTNEVWPEKWDAEATAYFNANVPPLKNLPGKVYHFQVVKYEKGKGEFFANSLYIDGKLVENDLPNASHKVGGVSADQLEGVHIVFTAEEGYKVATKYEFADSIHKAVTNTLPVFFKDYL</sequence>
<feature type="signal peptide" evidence="1">
    <location>
        <begin position="1"/>
        <end position="21"/>
    </location>
</feature>
<protein>
    <recommendedName>
        <fullName evidence="4">Lipoprotein</fullName>
    </recommendedName>
</protein>
<feature type="chain" id="PRO_5044833454" description="Lipoprotein" evidence="1">
    <location>
        <begin position="22"/>
        <end position="145"/>
    </location>
</feature>
<keyword evidence="1" id="KW-0732">Signal</keyword>
<proteinExistence type="predicted"/>
<dbReference type="EMBL" id="JAOCDG010000003">
    <property type="protein sequence ID" value="MDH0686940.1"/>
    <property type="molecule type" value="Genomic_DNA"/>
</dbReference>
<gene>
    <name evidence="2" type="ORF">N5D09_02425</name>
</gene>